<dbReference type="HAMAP" id="MF_02040">
    <property type="entry name" value="Mrp_NBP35"/>
    <property type="match status" value="1"/>
</dbReference>
<dbReference type="InterPro" id="IPR027417">
    <property type="entry name" value="P-loop_NTPase"/>
</dbReference>
<feature type="binding site" evidence="8">
    <location>
        <begin position="57"/>
        <end position="64"/>
    </location>
    <ligand>
        <name>ATP</name>
        <dbReference type="ChEBI" id="CHEBI:30616"/>
    </ligand>
</feature>
<comment type="subunit">
    <text evidence="8">Heterotetramer of 2 NUBP1 and 2 NUBP2 chains.</text>
</comment>
<keyword evidence="3 8" id="KW-0479">Metal-binding</keyword>
<reference evidence="9 10" key="1">
    <citation type="journal article" date="2022" name="bioRxiv">
        <title>Genomics of Preaxostyla Flagellates Illuminates Evolutionary Transitions and the Path Towards Mitochondrial Loss.</title>
        <authorList>
            <person name="Novak L.V.F."/>
            <person name="Treitli S.C."/>
            <person name="Pyrih J."/>
            <person name="Halakuc P."/>
            <person name="Pipaliya S.V."/>
            <person name="Vacek V."/>
            <person name="Brzon O."/>
            <person name="Soukal P."/>
            <person name="Eme L."/>
            <person name="Dacks J.B."/>
            <person name="Karnkowska A."/>
            <person name="Elias M."/>
            <person name="Hampl V."/>
        </authorList>
    </citation>
    <scope>NUCLEOTIDE SEQUENCE [LARGE SCALE GENOMIC DNA]</scope>
    <source>
        <strain evidence="9">NAU3</strain>
        <tissue evidence="9">Gut</tissue>
    </source>
</reference>
<feature type="binding site" evidence="8">
    <location>
        <position position="16"/>
    </location>
    <ligand>
        <name>[4Fe-4S] cluster</name>
        <dbReference type="ChEBI" id="CHEBI:49883"/>
        <label>1</label>
    </ligand>
</feature>
<evidence type="ECO:0000313" key="10">
    <source>
        <dbReference type="Proteomes" id="UP001281761"/>
    </source>
</evidence>
<keyword evidence="10" id="KW-1185">Reference proteome</keyword>
<keyword evidence="7 8" id="KW-0411">Iron-sulfur</keyword>
<comment type="function">
    <text evidence="8">Component of the cytosolic iron-sulfur (Fe/S) protein assembly (CIA) machinery. Required for maturation of extramitochondrial Fe-S proteins. The NUBP1-NUBP2 heterotetramer forms a Fe-S scaffold complex, mediating the de novo assembly of an Fe-S cluster and its transfer to target apoproteins.</text>
</comment>
<organism evidence="9 10">
    <name type="scientific">Blattamonas nauphoetae</name>
    <dbReference type="NCBI Taxonomy" id="2049346"/>
    <lineage>
        <taxon>Eukaryota</taxon>
        <taxon>Metamonada</taxon>
        <taxon>Preaxostyla</taxon>
        <taxon>Oxymonadida</taxon>
        <taxon>Blattamonas</taxon>
    </lineage>
</organism>
<protein>
    <recommendedName>
        <fullName evidence="8">Cytosolic Fe-S cluster assembly factor NUBP1 homolog</fullName>
    </recommendedName>
</protein>
<evidence type="ECO:0000256" key="4">
    <source>
        <dbReference type="ARBA" id="ARBA00022741"/>
    </source>
</evidence>
<dbReference type="InterPro" id="IPR000808">
    <property type="entry name" value="Mrp-like_CS"/>
</dbReference>
<comment type="caution">
    <text evidence="9">The sequence shown here is derived from an EMBL/GenBank/DDBJ whole genome shotgun (WGS) entry which is preliminary data.</text>
</comment>
<dbReference type="SUPFAM" id="SSF52540">
    <property type="entry name" value="P-loop containing nucleoside triphosphate hydrolases"/>
    <property type="match status" value="1"/>
</dbReference>
<feature type="binding site" evidence="8">
    <location>
        <position position="247"/>
    </location>
    <ligand>
        <name>[4Fe-4S] cluster</name>
        <dbReference type="ChEBI" id="CHEBI:49883"/>
        <label>2</label>
        <note>ligand shared with heterodimeric partner</note>
    </ligand>
</feature>
<name>A0ABQ9XRA5_9EUKA</name>
<comment type="subcellular location">
    <subcellularLocation>
        <location evidence="8">Cytoplasm</location>
    </subcellularLocation>
</comment>
<dbReference type="EMBL" id="JARBJD010000081">
    <property type="protein sequence ID" value="KAK2954194.1"/>
    <property type="molecule type" value="Genomic_DNA"/>
</dbReference>
<proteinExistence type="inferred from homology"/>
<keyword evidence="5 8" id="KW-0067">ATP-binding</keyword>
<evidence type="ECO:0000256" key="1">
    <source>
        <dbReference type="ARBA" id="ARBA00022485"/>
    </source>
</evidence>
<dbReference type="PROSITE" id="PS01215">
    <property type="entry name" value="MRP"/>
    <property type="match status" value="1"/>
</dbReference>
<feature type="binding site" evidence="8">
    <location>
        <position position="25"/>
    </location>
    <ligand>
        <name>[4Fe-4S] cluster</name>
        <dbReference type="ChEBI" id="CHEBI:49883"/>
        <label>1</label>
    </ligand>
</feature>
<accession>A0ABQ9XRA5</accession>
<sequence>MSEQGQPEGGCAPDKCSTCPMKSSCGGAANQAGPDPDMIKVGKRMSTIKHKILVLSGKGGVGKSTVSSQLATTLVSKGYKVGVLDIDICGPSIPRMLGCEGEDVHGSADGWSPVCAQGNENLSVMSIGFLLNQKDDAVIWRGPRKNALIKQFLTDVDWVDLDYLIVDTPPGTSDEHISIVQFMMGAVDEDQDPSKPQTKKVDGAVVVTTPQEVSLAAVRKEINFCHKTNLPVIGVVENMSAFVCPNCQTEHPLFAPSTGGAKKMCEDMKVHLLGAIPLDPRVSVACDEGKPVYETMKGTPVMDALNHIVDELVKLCP</sequence>
<evidence type="ECO:0000256" key="3">
    <source>
        <dbReference type="ARBA" id="ARBA00022723"/>
    </source>
</evidence>
<evidence type="ECO:0000256" key="7">
    <source>
        <dbReference type="ARBA" id="ARBA00023014"/>
    </source>
</evidence>
<dbReference type="InterPro" id="IPR033756">
    <property type="entry name" value="YlxH/NBP35"/>
</dbReference>
<keyword evidence="4 8" id="KW-0547">Nucleotide-binding</keyword>
<evidence type="ECO:0000256" key="2">
    <source>
        <dbReference type="ARBA" id="ARBA00022490"/>
    </source>
</evidence>
<dbReference type="Proteomes" id="UP001281761">
    <property type="component" value="Unassembled WGS sequence"/>
</dbReference>
<keyword evidence="1 8" id="KW-0004">4Fe-4S</keyword>
<feature type="binding site" evidence="8">
    <location>
        <position position="19"/>
    </location>
    <ligand>
        <name>[4Fe-4S] cluster</name>
        <dbReference type="ChEBI" id="CHEBI:49883"/>
        <label>1</label>
    </ligand>
</feature>
<dbReference type="InterPro" id="IPR028601">
    <property type="entry name" value="NUBP1/Nbp35"/>
</dbReference>
<feature type="binding site" evidence="8">
    <location>
        <position position="11"/>
    </location>
    <ligand>
        <name>[4Fe-4S] cluster</name>
        <dbReference type="ChEBI" id="CHEBI:49883"/>
        <label>1</label>
    </ligand>
</feature>
<dbReference type="Gene3D" id="3.40.50.300">
    <property type="entry name" value="P-loop containing nucleotide triphosphate hydrolases"/>
    <property type="match status" value="1"/>
</dbReference>
<dbReference type="HAMAP" id="MF_03038">
    <property type="entry name" value="NUBP1"/>
    <property type="match status" value="1"/>
</dbReference>
<keyword evidence="6 8" id="KW-0408">Iron</keyword>
<dbReference type="PANTHER" id="PTHR23264:SF19">
    <property type="entry name" value="CYTOSOLIC FE-S CLUSTER ASSEMBLY FACTOR NUBP2"/>
    <property type="match status" value="1"/>
</dbReference>
<dbReference type="CDD" id="cd02037">
    <property type="entry name" value="Mrp_NBP35"/>
    <property type="match status" value="1"/>
</dbReference>
<gene>
    <name evidence="9" type="ORF">BLNAU_10849</name>
</gene>
<evidence type="ECO:0000256" key="6">
    <source>
        <dbReference type="ARBA" id="ARBA00023004"/>
    </source>
</evidence>
<dbReference type="PANTHER" id="PTHR23264">
    <property type="entry name" value="NUCLEOTIDE-BINDING PROTEIN NBP35 YEAST -RELATED"/>
    <property type="match status" value="1"/>
</dbReference>
<keyword evidence="2 8" id="KW-0963">Cytoplasm</keyword>
<dbReference type="InterPro" id="IPR019591">
    <property type="entry name" value="Mrp/NBP35_ATP-bd"/>
</dbReference>
<dbReference type="Pfam" id="PF10609">
    <property type="entry name" value="ParA"/>
    <property type="match status" value="1"/>
</dbReference>
<evidence type="ECO:0000256" key="5">
    <source>
        <dbReference type="ARBA" id="ARBA00022840"/>
    </source>
</evidence>
<feature type="binding site" evidence="8">
    <location>
        <position position="244"/>
    </location>
    <ligand>
        <name>[4Fe-4S] cluster</name>
        <dbReference type="ChEBI" id="CHEBI:49883"/>
        <label>2</label>
        <note>ligand shared with heterodimeric partner</note>
    </ligand>
</feature>
<evidence type="ECO:0000256" key="8">
    <source>
        <dbReference type="HAMAP-Rule" id="MF_03038"/>
    </source>
</evidence>
<evidence type="ECO:0000313" key="9">
    <source>
        <dbReference type="EMBL" id="KAK2954194.1"/>
    </source>
</evidence>
<comment type="cofactor">
    <cofactor evidence="8">
        <name>[4Fe-4S] cluster</name>
        <dbReference type="ChEBI" id="CHEBI:49883"/>
    </cofactor>
    <text evidence="8">Binds 4 [4Fe-4S] clusters per heterotetramer. Contains two stable clusters in the N-termini of NUBP1 and two labile, bridging clusters between subunits of the NUBP1-NUBP2 heterotetramer.</text>
</comment>
<comment type="similarity">
    <text evidence="8">Belongs to the Mrp/NBP35 ATP-binding proteins family. NUBP1/NBP35 subfamily.</text>
</comment>